<dbReference type="SUPFAM" id="SSF51182">
    <property type="entry name" value="RmlC-like cupins"/>
    <property type="match status" value="1"/>
</dbReference>
<organism evidence="1 2">
    <name type="scientific">Scytonema tolypothrichoides VB-61278_2</name>
    <dbReference type="NCBI Taxonomy" id="3232314"/>
    <lineage>
        <taxon>Bacteria</taxon>
        <taxon>Bacillati</taxon>
        <taxon>Cyanobacteriota</taxon>
        <taxon>Cyanophyceae</taxon>
        <taxon>Nostocales</taxon>
        <taxon>Scytonemataceae</taxon>
        <taxon>Scytonema</taxon>
    </lineage>
</organism>
<sequence length="56" mass="6778">MQVAKNFESELQHVTEFWSPRVVGRVNDRYIKVAKLKGEFVWHKHDNEDELFYVVK</sequence>
<comment type="caution">
    <text evidence="1">The sequence shown here is derived from an EMBL/GenBank/DDBJ whole genome shotgun (WGS) entry which is preliminary data.</text>
</comment>
<dbReference type="EMBL" id="JBFQGM010000006">
    <property type="protein sequence ID" value="MFL9462549.1"/>
    <property type="molecule type" value="Genomic_DNA"/>
</dbReference>
<evidence type="ECO:0000313" key="2">
    <source>
        <dbReference type="Proteomes" id="UP001628874"/>
    </source>
</evidence>
<dbReference type="Gene3D" id="2.60.120.10">
    <property type="entry name" value="Jelly Rolls"/>
    <property type="match status" value="1"/>
</dbReference>
<gene>
    <name evidence="1" type="ORF">AB0759_18200</name>
</gene>
<dbReference type="Proteomes" id="UP001628874">
    <property type="component" value="Unassembled WGS sequence"/>
</dbReference>
<proteinExistence type="predicted"/>
<reference evidence="1 2" key="1">
    <citation type="submission" date="2024-07" db="EMBL/GenBank/DDBJ databases">
        <authorList>
            <person name="Tripathy S."/>
        </authorList>
    </citation>
    <scope>NUCLEOTIDE SEQUENCE [LARGE SCALE GENOMIC DNA]</scope>
    <source>
        <strain evidence="1 2">VB-61278_2</strain>
    </source>
</reference>
<protein>
    <recommendedName>
        <fullName evidence="3">Cupin</fullName>
    </recommendedName>
</protein>
<dbReference type="InterPro" id="IPR011051">
    <property type="entry name" value="RmlC_Cupin_sf"/>
</dbReference>
<accession>A0ABW8WNS8</accession>
<keyword evidence="2" id="KW-1185">Reference proteome</keyword>
<dbReference type="RefSeq" id="WP_202048576.1">
    <property type="nucleotide sequence ID" value="NZ_JBFQGM010000006.1"/>
</dbReference>
<name>A0ABW8WNS8_9CYAN</name>
<evidence type="ECO:0000313" key="1">
    <source>
        <dbReference type="EMBL" id="MFL9462549.1"/>
    </source>
</evidence>
<dbReference type="InterPro" id="IPR014710">
    <property type="entry name" value="RmlC-like_jellyroll"/>
</dbReference>
<evidence type="ECO:0008006" key="3">
    <source>
        <dbReference type="Google" id="ProtNLM"/>
    </source>
</evidence>